<evidence type="ECO:0000313" key="3">
    <source>
        <dbReference type="EMBL" id="SAL22682.1"/>
    </source>
</evidence>
<evidence type="ECO:0000313" key="4">
    <source>
        <dbReference type="Proteomes" id="UP000054683"/>
    </source>
</evidence>
<dbReference type="Proteomes" id="UP000054683">
    <property type="component" value="Unassembled WGS sequence"/>
</dbReference>
<reference evidence="3 4" key="1">
    <citation type="submission" date="2016-01" db="EMBL/GenBank/DDBJ databases">
        <authorList>
            <person name="Oliw E.H."/>
        </authorList>
    </citation>
    <scope>NUCLEOTIDE SEQUENCE [LARGE SCALE GENOMIC DNA]</scope>
    <source>
        <strain evidence="3">LMG 27134</strain>
    </source>
</reference>
<organism evidence="3 4">
    <name type="scientific">Caballeronia udeis</name>
    <dbReference type="NCBI Taxonomy" id="1232866"/>
    <lineage>
        <taxon>Bacteria</taxon>
        <taxon>Pseudomonadati</taxon>
        <taxon>Pseudomonadota</taxon>
        <taxon>Betaproteobacteria</taxon>
        <taxon>Burkholderiales</taxon>
        <taxon>Burkholderiaceae</taxon>
        <taxon>Caballeronia</taxon>
    </lineage>
</organism>
<feature type="region of interest" description="Disordered" evidence="1">
    <location>
        <begin position="17"/>
        <end position="42"/>
    </location>
</feature>
<keyword evidence="2" id="KW-0472">Membrane</keyword>
<name>A0A158FSA4_9BURK</name>
<keyword evidence="2" id="KW-1133">Transmembrane helix</keyword>
<feature type="transmembrane region" description="Helical" evidence="2">
    <location>
        <begin position="47"/>
        <end position="67"/>
    </location>
</feature>
<feature type="compositionally biased region" description="Low complexity" evidence="1">
    <location>
        <begin position="20"/>
        <end position="32"/>
    </location>
</feature>
<proteinExistence type="predicted"/>
<keyword evidence="2" id="KW-0812">Transmembrane</keyword>
<evidence type="ECO:0000256" key="1">
    <source>
        <dbReference type="SAM" id="MobiDB-lite"/>
    </source>
</evidence>
<dbReference type="EMBL" id="FCOK02000007">
    <property type="protein sequence ID" value="SAL22682.1"/>
    <property type="molecule type" value="Genomic_DNA"/>
</dbReference>
<dbReference type="AlphaFoldDB" id="A0A158FSA4"/>
<protein>
    <submittedName>
        <fullName evidence="3">Uncharacterized protein</fullName>
    </submittedName>
</protein>
<accession>A0A158FSA4</accession>
<evidence type="ECO:0000256" key="2">
    <source>
        <dbReference type="SAM" id="Phobius"/>
    </source>
</evidence>
<gene>
    <name evidence="3" type="ORF">AWB69_01549</name>
</gene>
<sequence length="86" mass="9804">MSAWPLSRCRKRARWDKRAPAWAARRTTTAPPSNAGAKRKTRRTRRYLRLALMVSLVPSLSVTFFSAPPVGIVKWTSWLKKLSVGH</sequence>